<comment type="caution">
    <text evidence="4">The sequence shown here is derived from an EMBL/GenBank/DDBJ whole genome shotgun (WGS) entry which is preliminary data.</text>
</comment>
<dbReference type="Gene3D" id="2.40.170.20">
    <property type="entry name" value="TonB-dependent receptor, beta-barrel domain"/>
    <property type="match status" value="1"/>
</dbReference>
<reference evidence="4 6" key="1">
    <citation type="submission" date="2021-08" db="EMBL/GenBank/DDBJ databases">
        <authorList>
            <person name="Tuo L."/>
        </authorList>
    </citation>
    <scope>NUCLEOTIDE SEQUENCE [LARGE SCALE GENOMIC DNA]</scope>
    <source>
        <strain evidence="4 6">JCM 31229</strain>
    </source>
</reference>
<sequence>MPNGQLDYISVQSSNLAAIKVRGIDAQADYRFSLPSALALADGTANLSLQATASWLFERSQQVLATLPAVDCAGLFGTGCTGTGSQGIPSFKLNLGATYDSGPLTFRLEGRMIGSFDLVPGQTWPVTHVGNYWYLDMTAKVRIFDKVEVFGA</sequence>
<keyword evidence="3" id="KW-0998">Cell outer membrane</keyword>
<keyword evidence="6" id="KW-1185">Reference proteome</keyword>
<comment type="subcellular location">
    <subcellularLocation>
        <location evidence="1">Cell outer membrane</location>
    </subcellularLocation>
</comment>
<evidence type="ECO:0000313" key="6">
    <source>
        <dbReference type="Proteomes" id="UP000706039"/>
    </source>
</evidence>
<keyword evidence="2" id="KW-0472">Membrane</keyword>
<evidence type="ECO:0000256" key="2">
    <source>
        <dbReference type="ARBA" id="ARBA00023136"/>
    </source>
</evidence>
<dbReference type="Proteomes" id="UP000706039">
    <property type="component" value="Unassembled WGS sequence"/>
</dbReference>
<dbReference type="InterPro" id="IPR036942">
    <property type="entry name" value="Beta-barrel_TonB_sf"/>
</dbReference>
<evidence type="ECO:0000256" key="3">
    <source>
        <dbReference type="ARBA" id="ARBA00023237"/>
    </source>
</evidence>
<evidence type="ECO:0000256" key="1">
    <source>
        <dbReference type="ARBA" id="ARBA00004442"/>
    </source>
</evidence>
<dbReference type="SUPFAM" id="SSF56935">
    <property type="entry name" value="Porins"/>
    <property type="match status" value="1"/>
</dbReference>
<evidence type="ECO:0000313" key="4">
    <source>
        <dbReference type="EMBL" id="MBY8823311.1"/>
    </source>
</evidence>
<accession>A0ABS7PPZ1</accession>
<organism evidence="4 6">
    <name type="scientific">Sphingomonas colocasiae</name>
    <dbReference type="NCBI Taxonomy" id="1848973"/>
    <lineage>
        <taxon>Bacteria</taxon>
        <taxon>Pseudomonadati</taxon>
        <taxon>Pseudomonadota</taxon>
        <taxon>Alphaproteobacteria</taxon>
        <taxon>Sphingomonadales</taxon>
        <taxon>Sphingomonadaceae</taxon>
        <taxon>Sphingomonas</taxon>
    </lineage>
</organism>
<gene>
    <name evidence="4" type="ORF">K7G82_13480</name>
    <name evidence="5" type="ORF">K7G82_29355</name>
</gene>
<keyword evidence="4" id="KW-0675">Receptor</keyword>
<name>A0ABS7PPZ1_9SPHN</name>
<proteinExistence type="predicted"/>
<evidence type="ECO:0000313" key="5">
    <source>
        <dbReference type="EMBL" id="MBY8826446.1"/>
    </source>
</evidence>
<dbReference type="EMBL" id="JAINVV010000006">
    <property type="protein sequence ID" value="MBY8823311.1"/>
    <property type="molecule type" value="Genomic_DNA"/>
</dbReference>
<dbReference type="EMBL" id="JAINVV010000018">
    <property type="protein sequence ID" value="MBY8826446.1"/>
    <property type="molecule type" value="Genomic_DNA"/>
</dbReference>
<protein>
    <submittedName>
        <fullName evidence="4">TonB-dependent receptor</fullName>
    </submittedName>
</protein>